<comment type="caution">
    <text evidence="2">The sequence shown here is derived from an EMBL/GenBank/DDBJ whole genome shotgun (WGS) entry which is preliminary data.</text>
</comment>
<proteinExistence type="predicted"/>
<protein>
    <submittedName>
        <fullName evidence="2">Asp-tRNA(Asn)/Glu-tRNA(Gln) amidotransferase GatCAB subunit A</fullName>
        <ecNumber evidence="2">3.5.1.4</ecNumber>
    </submittedName>
</protein>
<keyword evidence="2" id="KW-0378">Hydrolase</keyword>
<sequence length="439" mass="48912">MKFIKTSNFEEALNEIKNDKNNCLAALYEKKTTSISGILSNTVFTIKDNYATKDKITTASSLMLKNFKPLYNATIINKLLHEGANPVAKVYCDELALGGTGKHSAFGLIRNPHDKERLAGGSSSGSVATFTDKISFSIGSDTGDSVRLPGSFNGVPGFKPSYGAISRYGLFSFASSLDTVAFFAHNVNDIAVISQVLFGKDDKDMTSLNIEINNIEKTKPEKIGVLDVTGLEEFVSLEYKKLVDVLSKQTNIEMIKPDEDLLRAIKPVYEIISFSEASSNLANLSGIGFGTREFGKNWEEIMTNSRSEGFGKMVQIRLALGSFFLHSENQEEMFLKAQKVRRLIKNYYDDLHRKYDIIIYPASSDVAPFIDDTKNKDHGYMEYILTGANLVGNPSLSLPWIKKDNLFVNLSIDSLIYTDKKLLSHALWLEDFLRGDKNE</sequence>
<organism evidence="2 3">
    <name type="scientific">Mycoplasma tauri</name>
    <dbReference type="NCBI Taxonomy" id="547987"/>
    <lineage>
        <taxon>Bacteria</taxon>
        <taxon>Bacillati</taxon>
        <taxon>Mycoplasmatota</taxon>
        <taxon>Mollicutes</taxon>
        <taxon>Mycoplasmataceae</taxon>
        <taxon>Mycoplasma</taxon>
    </lineage>
</organism>
<evidence type="ECO:0000313" key="2">
    <source>
        <dbReference type="EMBL" id="MBZ4195195.1"/>
    </source>
</evidence>
<dbReference type="InterPro" id="IPR036928">
    <property type="entry name" value="AS_sf"/>
</dbReference>
<dbReference type="PANTHER" id="PTHR11895">
    <property type="entry name" value="TRANSAMIDASE"/>
    <property type="match status" value="1"/>
</dbReference>
<evidence type="ECO:0000259" key="1">
    <source>
        <dbReference type="Pfam" id="PF01425"/>
    </source>
</evidence>
<dbReference type="SUPFAM" id="SSF75304">
    <property type="entry name" value="Amidase signature (AS) enzymes"/>
    <property type="match status" value="1"/>
</dbReference>
<dbReference type="PANTHER" id="PTHR11895:SF151">
    <property type="entry name" value="GLUTAMYL-TRNA(GLN) AMIDOTRANSFERASE SUBUNIT A"/>
    <property type="match status" value="1"/>
</dbReference>
<name>A0A953T4P1_9MOLU</name>
<dbReference type="Proteomes" id="UP000772186">
    <property type="component" value="Unassembled WGS sequence"/>
</dbReference>
<reference evidence="2 3" key="1">
    <citation type="submission" date="2021-09" db="EMBL/GenBank/DDBJ databases">
        <title>WGS of Mycoplasma sp. Zaradi2 strains.</title>
        <authorList>
            <person name="Spergser J."/>
        </authorList>
    </citation>
    <scope>NUCLEOTIDE SEQUENCE [LARGE SCALE GENOMIC DNA]</scope>
    <source>
        <strain evidence="2 3">1331</strain>
    </source>
</reference>
<dbReference type="Pfam" id="PF01425">
    <property type="entry name" value="Amidase"/>
    <property type="match status" value="1"/>
</dbReference>
<evidence type="ECO:0000313" key="3">
    <source>
        <dbReference type="Proteomes" id="UP000772186"/>
    </source>
</evidence>
<dbReference type="AlphaFoldDB" id="A0A953T4P1"/>
<dbReference type="Gene3D" id="3.90.1300.10">
    <property type="entry name" value="Amidase signature (AS) domain"/>
    <property type="match status" value="1"/>
</dbReference>
<feature type="domain" description="Amidase" evidence="1">
    <location>
        <begin position="18"/>
        <end position="423"/>
    </location>
</feature>
<keyword evidence="3" id="KW-1185">Reference proteome</keyword>
<dbReference type="GO" id="GO:0004040">
    <property type="term" value="F:amidase activity"/>
    <property type="evidence" value="ECO:0007669"/>
    <property type="project" value="UniProtKB-EC"/>
</dbReference>
<dbReference type="EMBL" id="JAIQBY010000002">
    <property type="protein sequence ID" value="MBZ4195195.1"/>
    <property type="molecule type" value="Genomic_DNA"/>
</dbReference>
<gene>
    <name evidence="2" type="ORF">LAD73_00435</name>
</gene>
<dbReference type="RefSeq" id="WP_223644340.1">
    <property type="nucleotide sequence ID" value="NZ_JAIQBY010000002.1"/>
</dbReference>
<dbReference type="EC" id="3.5.1.4" evidence="2"/>
<accession>A0A953T4P1</accession>
<dbReference type="InterPro" id="IPR023631">
    <property type="entry name" value="Amidase_dom"/>
</dbReference>
<dbReference type="NCBIfam" id="NF005517">
    <property type="entry name" value="PRK07139.1"/>
    <property type="match status" value="1"/>
</dbReference>
<dbReference type="InterPro" id="IPR000120">
    <property type="entry name" value="Amidase"/>
</dbReference>